<feature type="compositionally biased region" description="Acidic residues" evidence="1">
    <location>
        <begin position="100"/>
        <end position="114"/>
    </location>
</feature>
<name>A0ABW3VI22_9PSEU</name>
<sequence>MKPLPMPVRIAAGLVATAVEQARDLPRLVTELPVTAVSQALQVSMRVQQRVTELAIKGDRALGALRPVPETPSWATFDDEEPATVNGASVTSMRGRATFDDDTEDDDTEDDDTEPAAGSTGGSTGGLTGGSTLPADPEDPIVAADPATEVAAETIRDGAAEDDGPAVLPGYAGMSIPQLRGRLRALDVDELRALLQWEINHGNRPPYVTMLGNRIVTMTEG</sequence>
<dbReference type="NCBIfam" id="NF033649">
    <property type="entry name" value="LipDrop_Rv1109c"/>
    <property type="match status" value="1"/>
</dbReference>
<proteinExistence type="predicted"/>
<feature type="compositionally biased region" description="Gly residues" evidence="1">
    <location>
        <begin position="119"/>
        <end position="129"/>
    </location>
</feature>
<dbReference type="EMBL" id="JBHTMB010000088">
    <property type="protein sequence ID" value="MFD1233888.1"/>
    <property type="molecule type" value="Genomic_DNA"/>
</dbReference>
<reference evidence="3" key="1">
    <citation type="journal article" date="2019" name="Int. J. Syst. Evol. Microbiol.">
        <title>The Global Catalogue of Microorganisms (GCM) 10K type strain sequencing project: providing services to taxonomists for standard genome sequencing and annotation.</title>
        <authorList>
            <consortium name="The Broad Institute Genomics Platform"/>
            <consortium name="The Broad Institute Genome Sequencing Center for Infectious Disease"/>
            <person name="Wu L."/>
            <person name="Ma J."/>
        </authorList>
    </citation>
    <scope>NUCLEOTIDE SEQUENCE [LARGE SCALE GENOMIC DNA]</scope>
    <source>
        <strain evidence="3">CCUG 49018</strain>
    </source>
</reference>
<protein>
    <submittedName>
        <fullName evidence="2">Lipid droplet-associated protein</fullName>
    </submittedName>
</protein>
<gene>
    <name evidence="2" type="ORF">ACFQ34_11390</name>
</gene>
<organism evidence="2 3">
    <name type="scientific">Pseudonocardia benzenivorans</name>
    <dbReference type="NCBI Taxonomy" id="228005"/>
    <lineage>
        <taxon>Bacteria</taxon>
        <taxon>Bacillati</taxon>
        <taxon>Actinomycetota</taxon>
        <taxon>Actinomycetes</taxon>
        <taxon>Pseudonocardiales</taxon>
        <taxon>Pseudonocardiaceae</taxon>
        <taxon>Pseudonocardia</taxon>
    </lineage>
</organism>
<dbReference type="RefSeq" id="WP_346090713.1">
    <property type="nucleotide sequence ID" value="NZ_BAABKS010000013.1"/>
</dbReference>
<accession>A0ABW3VI22</accession>
<dbReference type="Proteomes" id="UP001597182">
    <property type="component" value="Unassembled WGS sequence"/>
</dbReference>
<evidence type="ECO:0000313" key="2">
    <source>
        <dbReference type="EMBL" id="MFD1233888.1"/>
    </source>
</evidence>
<keyword evidence="3" id="KW-1185">Reference proteome</keyword>
<feature type="region of interest" description="Disordered" evidence="1">
    <location>
        <begin position="72"/>
        <end position="141"/>
    </location>
</feature>
<dbReference type="InterPro" id="IPR047728">
    <property type="entry name" value="LipDrop-assoc"/>
</dbReference>
<evidence type="ECO:0000313" key="3">
    <source>
        <dbReference type="Proteomes" id="UP001597182"/>
    </source>
</evidence>
<evidence type="ECO:0000256" key="1">
    <source>
        <dbReference type="SAM" id="MobiDB-lite"/>
    </source>
</evidence>
<comment type="caution">
    <text evidence="2">The sequence shown here is derived from an EMBL/GenBank/DDBJ whole genome shotgun (WGS) entry which is preliminary data.</text>
</comment>